<dbReference type="RefSeq" id="XP_021851537.1">
    <property type="nucleotide sequence ID" value="XM_021995845.1"/>
</dbReference>
<dbReference type="GO" id="GO:0005524">
    <property type="term" value="F:ATP binding"/>
    <property type="evidence" value="ECO:0007669"/>
    <property type="project" value="UniProtKB-UniRule"/>
</dbReference>
<keyword evidence="3" id="KW-1003">Cell membrane</keyword>
<comment type="subcellular location">
    <subcellularLocation>
        <location evidence="1">Cell membrane</location>
        <topology evidence="1">Lipid-anchor</topology>
    </subcellularLocation>
</comment>
<evidence type="ECO:0000256" key="2">
    <source>
        <dbReference type="ARBA" id="ARBA00008684"/>
    </source>
</evidence>
<keyword evidence="6 11" id="KW-0547">Nucleotide-binding</keyword>
<keyword evidence="14" id="KW-1185">Reference proteome</keyword>
<dbReference type="PIRSF" id="PIRSF000654">
    <property type="entry name" value="Integrin-linked_kinase"/>
    <property type="match status" value="1"/>
</dbReference>
<keyword evidence="9" id="KW-0472">Membrane</keyword>
<keyword evidence="10" id="KW-0449">Lipoprotein</keyword>
<reference evidence="15 16" key="2">
    <citation type="submission" date="2025-04" db="UniProtKB">
        <authorList>
            <consortium name="RefSeq"/>
        </authorList>
    </citation>
    <scope>IDENTIFICATION</scope>
    <source>
        <tissue evidence="17 18">Leaf</tissue>
    </source>
</reference>
<gene>
    <name evidence="15 16 17 18" type="primary">LOC110791088</name>
</gene>
<dbReference type="RefSeq" id="XP_021851536.1">
    <property type="nucleotide sequence ID" value="XM_021995844.1"/>
</dbReference>
<dbReference type="KEGG" id="soe:110791088"/>
<evidence type="ECO:0000256" key="5">
    <source>
        <dbReference type="ARBA" id="ARBA00022679"/>
    </source>
</evidence>
<dbReference type="InterPro" id="IPR011009">
    <property type="entry name" value="Kinase-like_dom_sf"/>
</dbReference>
<evidence type="ECO:0000313" key="16">
    <source>
        <dbReference type="RefSeq" id="XP_021851537.1"/>
    </source>
</evidence>
<sequence>MVGCFSCFVSRKKIVKIEDTDRARSASLGSVDRQRKDSLDVIENGSGDANKAARTKSPAKAFTYRELCIATGMFNAANNIGEGGFGKVFKGRLETGEIVAIKQLNHEGVQGSQEFIIEVLMLSLLHHPNLMGLKGYCTDGDEKLLIYEYMPQGSLEDHLFDLGPDQVPLDWNTRMKIAVDTARGLEYLHCKANPPVIFRDLKPANILLDNDFNARLSDFGLAKLGPVGDKTHVSTRVMGTYGYCAPEYALSGKLTVKSDIFSLGVVLLEILTGRKAIDPSRSRAEQNLVTWARPIFRERKKFDMLPDPAMKGGFSTRCLHHAIAIAAMCLQEEPMYRPLISDVVVALEYVASQPYNPEASAHRSPTQPSPSHRDRSRY</sequence>
<evidence type="ECO:0000313" key="18">
    <source>
        <dbReference type="RefSeq" id="XP_056699049.1"/>
    </source>
</evidence>
<keyword evidence="5" id="KW-0808">Transferase</keyword>
<keyword evidence="4" id="KW-0723">Serine/threonine-protein kinase</keyword>
<dbReference type="Proteomes" id="UP000813463">
    <property type="component" value="Chromosome 4"/>
</dbReference>
<dbReference type="GO" id="GO:0004674">
    <property type="term" value="F:protein serine/threonine kinase activity"/>
    <property type="evidence" value="ECO:0007669"/>
    <property type="project" value="UniProtKB-KW"/>
</dbReference>
<evidence type="ECO:0000256" key="1">
    <source>
        <dbReference type="ARBA" id="ARBA00004193"/>
    </source>
</evidence>
<dbReference type="FunFam" id="1.10.510.10:FF:000032">
    <property type="entry name" value="Serine/threonine-protein kinase PBS1"/>
    <property type="match status" value="1"/>
</dbReference>
<dbReference type="FunFam" id="3.30.200.20:FF:000162">
    <property type="entry name" value="Adenine nucleotide alpha hydrolase-like domain kinase"/>
    <property type="match status" value="1"/>
</dbReference>
<dbReference type="Gene3D" id="3.30.200.20">
    <property type="entry name" value="Phosphorylase Kinase, domain 1"/>
    <property type="match status" value="1"/>
</dbReference>
<evidence type="ECO:0000256" key="10">
    <source>
        <dbReference type="ARBA" id="ARBA00023288"/>
    </source>
</evidence>
<evidence type="ECO:0000259" key="13">
    <source>
        <dbReference type="PROSITE" id="PS50011"/>
    </source>
</evidence>
<dbReference type="GeneID" id="110791088"/>
<dbReference type="Pfam" id="PF00069">
    <property type="entry name" value="Pkinase"/>
    <property type="match status" value="1"/>
</dbReference>
<dbReference type="InterPro" id="IPR000719">
    <property type="entry name" value="Prot_kinase_dom"/>
</dbReference>
<dbReference type="InterPro" id="IPR017441">
    <property type="entry name" value="Protein_kinase_ATP_BS"/>
</dbReference>
<evidence type="ECO:0000256" key="11">
    <source>
        <dbReference type="PROSITE-ProRule" id="PRU10141"/>
    </source>
</evidence>
<dbReference type="RefSeq" id="XP_056699049.1">
    <property type="nucleotide sequence ID" value="XM_056843071.1"/>
</dbReference>
<evidence type="ECO:0000313" key="17">
    <source>
        <dbReference type="RefSeq" id="XP_056699048.1"/>
    </source>
</evidence>
<organism evidence="14 15">
    <name type="scientific">Spinacia oleracea</name>
    <name type="common">Spinach</name>
    <dbReference type="NCBI Taxonomy" id="3562"/>
    <lineage>
        <taxon>Eukaryota</taxon>
        <taxon>Viridiplantae</taxon>
        <taxon>Streptophyta</taxon>
        <taxon>Embryophyta</taxon>
        <taxon>Tracheophyta</taxon>
        <taxon>Spermatophyta</taxon>
        <taxon>Magnoliopsida</taxon>
        <taxon>eudicotyledons</taxon>
        <taxon>Gunneridae</taxon>
        <taxon>Pentapetalae</taxon>
        <taxon>Caryophyllales</taxon>
        <taxon>Chenopodiaceae</taxon>
        <taxon>Chenopodioideae</taxon>
        <taxon>Anserineae</taxon>
        <taxon>Spinacia</taxon>
    </lineage>
</organism>
<dbReference type="RefSeq" id="XP_056699048.1">
    <property type="nucleotide sequence ID" value="XM_056843070.1"/>
</dbReference>
<accession>A0A9R0ILU1</accession>
<feature type="domain" description="Protein kinase" evidence="13">
    <location>
        <begin position="74"/>
        <end position="350"/>
    </location>
</feature>
<dbReference type="PROSITE" id="PS00107">
    <property type="entry name" value="PROTEIN_KINASE_ATP"/>
    <property type="match status" value="1"/>
</dbReference>
<dbReference type="AlphaFoldDB" id="A0A9R0ILU1"/>
<dbReference type="OrthoDB" id="4062651at2759"/>
<proteinExistence type="inferred from homology"/>
<dbReference type="SMART" id="SM00220">
    <property type="entry name" value="S_TKc"/>
    <property type="match status" value="1"/>
</dbReference>
<evidence type="ECO:0000256" key="9">
    <source>
        <dbReference type="ARBA" id="ARBA00023136"/>
    </source>
</evidence>
<evidence type="ECO:0000256" key="8">
    <source>
        <dbReference type="ARBA" id="ARBA00022840"/>
    </source>
</evidence>
<comment type="similarity">
    <text evidence="2">Belongs to the protein kinase superfamily. Ser/Thr protein kinase family.</text>
</comment>
<protein>
    <submittedName>
        <fullName evidence="15 16">Probable serine/threonine-protein kinase PBL21</fullName>
    </submittedName>
</protein>
<evidence type="ECO:0000256" key="7">
    <source>
        <dbReference type="ARBA" id="ARBA00022777"/>
    </source>
</evidence>
<dbReference type="GO" id="GO:0005886">
    <property type="term" value="C:plasma membrane"/>
    <property type="evidence" value="ECO:0007669"/>
    <property type="project" value="UniProtKB-SubCell"/>
</dbReference>
<dbReference type="Gene3D" id="1.10.510.10">
    <property type="entry name" value="Transferase(Phosphotransferase) domain 1"/>
    <property type="match status" value="1"/>
</dbReference>
<name>A0A9R0ILU1_SPIOL</name>
<keyword evidence="7 15" id="KW-0418">Kinase</keyword>
<dbReference type="CDD" id="cd14066">
    <property type="entry name" value="STKc_IRAK"/>
    <property type="match status" value="1"/>
</dbReference>
<dbReference type="PANTHER" id="PTHR47985">
    <property type="entry name" value="OS07G0668900 PROTEIN"/>
    <property type="match status" value="1"/>
</dbReference>
<dbReference type="GO" id="GO:0004672">
    <property type="term" value="F:protein kinase activity"/>
    <property type="evidence" value="ECO:0000318"/>
    <property type="project" value="GO_Central"/>
</dbReference>
<keyword evidence="8 11" id="KW-0067">ATP-binding</keyword>
<evidence type="ECO:0000256" key="4">
    <source>
        <dbReference type="ARBA" id="ARBA00022527"/>
    </source>
</evidence>
<evidence type="ECO:0000256" key="3">
    <source>
        <dbReference type="ARBA" id="ARBA00022475"/>
    </source>
</evidence>
<dbReference type="PANTHER" id="PTHR47985:SF3">
    <property type="entry name" value="SERINE_THREONINE-PROTEIN KINASE PBL21-RELATED"/>
    <property type="match status" value="1"/>
</dbReference>
<evidence type="ECO:0000313" key="14">
    <source>
        <dbReference type="Proteomes" id="UP000813463"/>
    </source>
</evidence>
<feature type="region of interest" description="Disordered" evidence="12">
    <location>
        <begin position="356"/>
        <end position="378"/>
    </location>
</feature>
<evidence type="ECO:0000256" key="12">
    <source>
        <dbReference type="SAM" id="MobiDB-lite"/>
    </source>
</evidence>
<dbReference type="PROSITE" id="PS50011">
    <property type="entry name" value="PROTEIN_KINASE_DOM"/>
    <property type="match status" value="1"/>
</dbReference>
<dbReference type="SUPFAM" id="SSF56112">
    <property type="entry name" value="Protein kinase-like (PK-like)"/>
    <property type="match status" value="1"/>
</dbReference>
<reference evidence="14" key="1">
    <citation type="journal article" date="2021" name="Nat. Commun.">
        <title>Genomic analyses provide insights into spinach domestication and the genetic basis of agronomic traits.</title>
        <authorList>
            <person name="Cai X."/>
            <person name="Sun X."/>
            <person name="Xu C."/>
            <person name="Sun H."/>
            <person name="Wang X."/>
            <person name="Ge C."/>
            <person name="Zhang Z."/>
            <person name="Wang Q."/>
            <person name="Fei Z."/>
            <person name="Jiao C."/>
            <person name="Wang Q."/>
        </authorList>
    </citation>
    <scope>NUCLEOTIDE SEQUENCE [LARGE SCALE GENOMIC DNA]</scope>
    <source>
        <strain evidence="14">cv. Varoflay</strain>
    </source>
</reference>
<evidence type="ECO:0000313" key="15">
    <source>
        <dbReference type="RefSeq" id="XP_021851536.1"/>
    </source>
</evidence>
<evidence type="ECO:0000256" key="6">
    <source>
        <dbReference type="ARBA" id="ARBA00022741"/>
    </source>
</evidence>
<feature type="binding site" evidence="11">
    <location>
        <position position="102"/>
    </location>
    <ligand>
        <name>ATP</name>
        <dbReference type="ChEBI" id="CHEBI:30616"/>
    </ligand>
</feature>